<dbReference type="EMBL" id="JABAHT010000005">
    <property type="protein sequence ID" value="KAF4670872.1"/>
    <property type="molecule type" value="Genomic_DNA"/>
</dbReference>
<accession>A0A7J6MGX5</accession>
<evidence type="ECO:0000313" key="2">
    <source>
        <dbReference type="EMBL" id="KAF4670872.1"/>
    </source>
</evidence>
<dbReference type="Proteomes" id="UP000570595">
    <property type="component" value="Unassembled WGS sequence"/>
</dbReference>
<protein>
    <submittedName>
        <fullName evidence="2">Uncharacterized protein</fullName>
    </submittedName>
</protein>
<feature type="region of interest" description="Disordered" evidence="1">
    <location>
        <begin position="1"/>
        <end position="20"/>
    </location>
</feature>
<comment type="caution">
    <text evidence="2">The sequence shown here is derived from an EMBL/GenBank/DDBJ whole genome shotgun (WGS) entry which is preliminary data.</text>
</comment>
<reference evidence="2 3" key="1">
    <citation type="submission" date="2020-04" db="EMBL/GenBank/DDBJ databases">
        <title>Perkinsus olseni comparative genomics.</title>
        <authorList>
            <person name="Bogema D.R."/>
        </authorList>
    </citation>
    <scope>NUCLEOTIDE SEQUENCE [LARGE SCALE GENOMIC DNA]</scope>
    <source>
        <strain evidence="2">ATCC PRA-179</strain>
    </source>
</reference>
<proteinExistence type="predicted"/>
<organism evidence="2 3">
    <name type="scientific">Perkinsus olseni</name>
    <name type="common">Perkinsus atlanticus</name>
    <dbReference type="NCBI Taxonomy" id="32597"/>
    <lineage>
        <taxon>Eukaryota</taxon>
        <taxon>Sar</taxon>
        <taxon>Alveolata</taxon>
        <taxon>Perkinsozoa</taxon>
        <taxon>Perkinsea</taxon>
        <taxon>Perkinsida</taxon>
        <taxon>Perkinsidae</taxon>
        <taxon>Perkinsus</taxon>
    </lineage>
</organism>
<dbReference type="AlphaFoldDB" id="A0A7J6MGX5"/>
<sequence>MSTRSSESNLEPQRGDSDPVKCTASVTLENFASLLTEGGFTSGPGRAGFQRLVGGCVQGLDESLNTAVTVVGAAIVKTTVEFQRCIEYSDRLGIGMAVIGRDRDIVALIPPTRTDILIACGIAYLCGTSSLLTDTHGRSSICVGITAYRKDVERNLVEAGVDTNAMPGDVGWPSVLPRSCLVAVYIMRVDSANGASTTDMNPSVLLTYQECGELVVRDASGKVTGVVSHLYYDVNKLKEAMFGYSLRCEGMLPSSYASVDNNETSVRNVEATSCPRPVCYEKTWLLVSDMSQPSLTNGSRNRRGCERSEVRGKSRTTSEPPDRLTEILEPLTDYIIIEDHS</sequence>
<gene>
    <name evidence="2" type="ORF">FOZ61_007883</name>
</gene>
<feature type="compositionally biased region" description="Basic and acidic residues" evidence="1">
    <location>
        <begin position="303"/>
        <end position="312"/>
    </location>
</feature>
<evidence type="ECO:0000256" key="1">
    <source>
        <dbReference type="SAM" id="MobiDB-lite"/>
    </source>
</evidence>
<evidence type="ECO:0000313" key="3">
    <source>
        <dbReference type="Proteomes" id="UP000570595"/>
    </source>
</evidence>
<feature type="region of interest" description="Disordered" evidence="1">
    <location>
        <begin position="291"/>
        <end position="322"/>
    </location>
</feature>
<name>A0A7J6MGX5_PEROL</name>
<feature type="compositionally biased region" description="Polar residues" evidence="1">
    <location>
        <begin position="1"/>
        <end position="11"/>
    </location>
</feature>